<dbReference type="InterPro" id="IPR008906">
    <property type="entry name" value="HATC_C_dom"/>
</dbReference>
<dbReference type="InterPro" id="IPR025525">
    <property type="entry name" value="hAT-like_transposase_RNase-H"/>
</dbReference>
<dbReference type="AlphaFoldDB" id="A0AAD4ZV44"/>
<dbReference type="PANTHER" id="PTHR23272:SF184">
    <property type="entry name" value="OS03G0311250 PROTEIN"/>
    <property type="match status" value="1"/>
</dbReference>
<protein>
    <submittedName>
        <fullName evidence="3">Uncharacterized protein</fullName>
    </submittedName>
</protein>
<name>A0AAD4ZV44_PRUDU</name>
<evidence type="ECO:0000313" key="4">
    <source>
        <dbReference type="Proteomes" id="UP001054821"/>
    </source>
</evidence>
<dbReference type="Pfam" id="PF14372">
    <property type="entry name" value="hAT-like_RNase-H"/>
    <property type="match status" value="1"/>
</dbReference>
<dbReference type="GO" id="GO:0046983">
    <property type="term" value="F:protein dimerization activity"/>
    <property type="evidence" value="ECO:0007669"/>
    <property type="project" value="InterPro"/>
</dbReference>
<dbReference type="GO" id="GO:0003677">
    <property type="term" value="F:DNA binding"/>
    <property type="evidence" value="ECO:0007669"/>
    <property type="project" value="InterPro"/>
</dbReference>
<accession>A0AAD4ZV44</accession>
<sequence>MMEKFDKYWKDYSLILAITVILDPRYKFQFVEFCYKRLYGTNSQEMAKVRDMLYSLFDLYMQIHSKSESVDGTSSTSNGVCSHVDDMVSKECMDVMKEFDTFESEESTTCSQKSQLQLYLDKPKVDRKINLNVLDFWKANQFRYLELSILARDILSISISTVASGASFSVGGRVFNQYHNALKPENVETLICT</sequence>
<proteinExistence type="predicted"/>
<dbReference type="Pfam" id="PF05699">
    <property type="entry name" value="Dimer_Tnp_hAT"/>
    <property type="match status" value="1"/>
</dbReference>
<evidence type="ECO:0000259" key="1">
    <source>
        <dbReference type="Pfam" id="PF05699"/>
    </source>
</evidence>
<feature type="domain" description="hAT-like transposase RNase-H fold" evidence="2">
    <location>
        <begin position="1"/>
        <end position="60"/>
    </location>
</feature>
<dbReference type="InterPro" id="IPR012337">
    <property type="entry name" value="RNaseH-like_sf"/>
</dbReference>
<evidence type="ECO:0000313" key="3">
    <source>
        <dbReference type="EMBL" id="KAI5354850.1"/>
    </source>
</evidence>
<comment type="caution">
    <text evidence="3">The sequence shown here is derived from an EMBL/GenBank/DDBJ whole genome shotgun (WGS) entry which is preliminary data.</text>
</comment>
<organism evidence="3 4">
    <name type="scientific">Prunus dulcis</name>
    <name type="common">Almond</name>
    <name type="synonym">Amygdalus dulcis</name>
    <dbReference type="NCBI Taxonomy" id="3755"/>
    <lineage>
        <taxon>Eukaryota</taxon>
        <taxon>Viridiplantae</taxon>
        <taxon>Streptophyta</taxon>
        <taxon>Embryophyta</taxon>
        <taxon>Tracheophyta</taxon>
        <taxon>Spermatophyta</taxon>
        <taxon>Magnoliopsida</taxon>
        <taxon>eudicotyledons</taxon>
        <taxon>Gunneridae</taxon>
        <taxon>Pentapetalae</taxon>
        <taxon>rosids</taxon>
        <taxon>fabids</taxon>
        <taxon>Rosales</taxon>
        <taxon>Rosaceae</taxon>
        <taxon>Amygdaloideae</taxon>
        <taxon>Amygdaleae</taxon>
        <taxon>Prunus</taxon>
    </lineage>
</organism>
<dbReference type="PANTHER" id="PTHR23272">
    <property type="entry name" value="BED FINGER-RELATED"/>
    <property type="match status" value="1"/>
</dbReference>
<feature type="domain" description="HAT C-terminal dimerisation" evidence="1">
    <location>
        <begin position="116"/>
        <end position="193"/>
    </location>
</feature>
<dbReference type="SUPFAM" id="SSF53098">
    <property type="entry name" value="Ribonuclease H-like"/>
    <property type="match status" value="1"/>
</dbReference>
<dbReference type="Proteomes" id="UP001054821">
    <property type="component" value="Chromosome 1"/>
</dbReference>
<reference evidence="3 4" key="1">
    <citation type="journal article" date="2022" name="G3 (Bethesda)">
        <title>Whole-genome sequence and methylome profiling of the almond [Prunus dulcis (Mill.) D.A. Webb] cultivar 'Nonpareil'.</title>
        <authorList>
            <person name="D'Amico-Willman K.M."/>
            <person name="Ouma W.Z."/>
            <person name="Meulia T."/>
            <person name="Sideli G.M."/>
            <person name="Gradziel T.M."/>
            <person name="Fresnedo-Ramirez J."/>
        </authorList>
    </citation>
    <scope>NUCLEOTIDE SEQUENCE [LARGE SCALE GENOMIC DNA]</scope>
    <source>
        <strain evidence="3">Clone GOH B32 T37-40</strain>
    </source>
</reference>
<evidence type="ECO:0000259" key="2">
    <source>
        <dbReference type="Pfam" id="PF14372"/>
    </source>
</evidence>
<gene>
    <name evidence="3" type="ORF">L3X38_007745</name>
</gene>
<dbReference type="EMBL" id="JAJFAZ020000001">
    <property type="protein sequence ID" value="KAI5354850.1"/>
    <property type="molecule type" value="Genomic_DNA"/>
</dbReference>
<keyword evidence="4" id="KW-1185">Reference proteome</keyword>